<keyword evidence="7 10" id="KW-0472">Membrane</keyword>
<evidence type="ECO:0000256" key="5">
    <source>
        <dbReference type="ARBA" id="ARBA00022729"/>
    </source>
</evidence>
<accession>A0A9D9ECQ9</accession>
<evidence type="ECO:0000256" key="11">
    <source>
        <dbReference type="RuleBase" id="RU003357"/>
    </source>
</evidence>
<dbReference type="EMBL" id="JADIMO010000022">
    <property type="protein sequence ID" value="MBO8444428.1"/>
    <property type="molecule type" value="Genomic_DNA"/>
</dbReference>
<dbReference type="GO" id="GO:0015344">
    <property type="term" value="F:siderophore uptake transmembrane transporter activity"/>
    <property type="evidence" value="ECO:0007669"/>
    <property type="project" value="TreeGrafter"/>
</dbReference>
<dbReference type="InterPro" id="IPR008969">
    <property type="entry name" value="CarboxyPept-like_regulatory"/>
</dbReference>
<dbReference type="InterPro" id="IPR000531">
    <property type="entry name" value="Beta-barrel_TonB"/>
</dbReference>
<proteinExistence type="inferred from homology"/>
<dbReference type="Gene3D" id="2.60.40.1120">
    <property type="entry name" value="Carboxypeptidase-like, regulatory domain"/>
    <property type="match status" value="1"/>
</dbReference>
<organism evidence="14 15">
    <name type="scientific">Candidatus Cryptobacteroides merdavium</name>
    <dbReference type="NCBI Taxonomy" id="2840769"/>
    <lineage>
        <taxon>Bacteria</taxon>
        <taxon>Pseudomonadati</taxon>
        <taxon>Bacteroidota</taxon>
        <taxon>Bacteroidia</taxon>
        <taxon>Bacteroidales</taxon>
        <taxon>Candidatus Cryptobacteroides</taxon>
    </lineage>
</organism>
<reference evidence="14" key="2">
    <citation type="journal article" date="2021" name="PeerJ">
        <title>Extensive microbial diversity within the chicken gut microbiome revealed by metagenomics and culture.</title>
        <authorList>
            <person name="Gilroy R."/>
            <person name="Ravi A."/>
            <person name="Getino M."/>
            <person name="Pursley I."/>
            <person name="Horton D.L."/>
            <person name="Alikhan N.F."/>
            <person name="Baker D."/>
            <person name="Gharbi K."/>
            <person name="Hall N."/>
            <person name="Watson M."/>
            <person name="Adriaenssens E.M."/>
            <person name="Foster-Nyarko E."/>
            <person name="Jarju S."/>
            <person name="Secka A."/>
            <person name="Antonio M."/>
            <person name="Oren A."/>
            <person name="Chaudhuri R.R."/>
            <person name="La Ragione R."/>
            <person name="Hildebrand F."/>
            <person name="Pallen M.J."/>
        </authorList>
    </citation>
    <scope>NUCLEOTIDE SEQUENCE</scope>
    <source>
        <strain evidence="14">D5-748</strain>
    </source>
</reference>
<name>A0A9D9ECQ9_9BACT</name>
<dbReference type="AlphaFoldDB" id="A0A9D9ECQ9"/>
<evidence type="ECO:0000259" key="13">
    <source>
        <dbReference type="Pfam" id="PF07715"/>
    </source>
</evidence>
<keyword evidence="6 11" id="KW-0798">TonB box</keyword>
<evidence type="ECO:0000256" key="3">
    <source>
        <dbReference type="ARBA" id="ARBA00022452"/>
    </source>
</evidence>
<keyword evidence="3 10" id="KW-1134">Transmembrane beta strand</keyword>
<dbReference type="Pfam" id="PF07715">
    <property type="entry name" value="Plug"/>
    <property type="match status" value="1"/>
</dbReference>
<comment type="subcellular location">
    <subcellularLocation>
        <location evidence="1 10">Cell outer membrane</location>
        <topology evidence="1 10">Multi-pass membrane protein</topology>
    </subcellularLocation>
</comment>
<evidence type="ECO:0000256" key="10">
    <source>
        <dbReference type="PROSITE-ProRule" id="PRU01360"/>
    </source>
</evidence>
<reference evidence="14" key="1">
    <citation type="submission" date="2020-10" db="EMBL/GenBank/DDBJ databases">
        <authorList>
            <person name="Gilroy R."/>
        </authorList>
    </citation>
    <scope>NUCLEOTIDE SEQUENCE</scope>
    <source>
        <strain evidence="14">D5-748</strain>
    </source>
</reference>
<evidence type="ECO:0000256" key="6">
    <source>
        <dbReference type="ARBA" id="ARBA00023077"/>
    </source>
</evidence>
<dbReference type="Gene3D" id="2.170.130.10">
    <property type="entry name" value="TonB-dependent receptor, plug domain"/>
    <property type="match status" value="1"/>
</dbReference>
<evidence type="ECO:0000313" key="14">
    <source>
        <dbReference type="EMBL" id="MBO8444428.1"/>
    </source>
</evidence>
<evidence type="ECO:0000256" key="9">
    <source>
        <dbReference type="ARBA" id="ARBA00023237"/>
    </source>
</evidence>
<dbReference type="SUPFAM" id="SSF56935">
    <property type="entry name" value="Porins"/>
    <property type="match status" value="1"/>
</dbReference>
<dbReference type="Pfam" id="PF00593">
    <property type="entry name" value="TonB_dep_Rec_b-barrel"/>
    <property type="match status" value="1"/>
</dbReference>
<dbReference type="InterPro" id="IPR012910">
    <property type="entry name" value="Plug_dom"/>
</dbReference>
<keyword evidence="9 10" id="KW-0998">Cell outer membrane</keyword>
<dbReference type="Pfam" id="PF13715">
    <property type="entry name" value="CarbopepD_reg_2"/>
    <property type="match status" value="1"/>
</dbReference>
<dbReference type="SUPFAM" id="SSF49464">
    <property type="entry name" value="Carboxypeptidase regulatory domain-like"/>
    <property type="match status" value="1"/>
</dbReference>
<comment type="caution">
    <text evidence="14">The sequence shown here is derived from an EMBL/GenBank/DDBJ whole genome shotgun (WGS) entry which is preliminary data.</text>
</comment>
<dbReference type="InterPro" id="IPR037066">
    <property type="entry name" value="Plug_dom_sf"/>
</dbReference>
<dbReference type="PROSITE" id="PS52016">
    <property type="entry name" value="TONB_DEPENDENT_REC_3"/>
    <property type="match status" value="1"/>
</dbReference>
<keyword evidence="5" id="KW-0732">Signal</keyword>
<evidence type="ECO:0000256" key="8">
    <source>
        <dbReference type="ARBA" id="ARBA00023170"/>
    </source>
</evidence>
<keyword evidence="4 10" id="KW-0812">Transmembrane</keyword>
<evidence type="ECO:0000313" key="15">
    <source>
        <dbReference type="Proteomes" id="UP000823619"/>
    </source>
</evidence>
<feature type="domain" description="TonB-dependent receptor plug" evidence="13">
    <location>
        <begin position="150"/>
        <end position="276"/>
    </location>
</feature>
<dbReference type="GO" id="GO:0044718">
    <property type="term" value="P:siderophore transmembrane transport"/>
    <property type="evidence" value="ECO:0007669"/>
    <property type="project" value="TreeGrafter"/>
</dbReference>
<dbReference type="Proteomes" id="UP000823619">
    <property type="component" value="Unassembled WGS sequence"/>
</dbReference>
<comment type="similarity">
    <text evidence="10 11">Belongs to the TonB-dependent receptor family.</text>
</comment>
<keyword evidence="8 14" id="KW-0675">Receptor</keyword>
<dbReference type="PANTHER" id="PTHR30069:SF29">
    <property type="entry name" value="HEMOGLOBIN AND HEMOGLOBIN-HAPTOGLOBIN-BINDING PROTEIN 1-RELATED"/>
    <property type="match status" value="1"/>
</dbReference>
<evidence type="ECO:0000256" key="7">
    <source>
        <dbReference type="ARBA" id="ARBA00023136"/>
    </source>
</evidence>
<evidence type="ECO:0000256" key="2">
    <source>
        <dbReference type="ARBA" id="ARBA00022448"/>
    </source>
</evidence>
<sequence>MAFLSVVIGQWLYAFGKGICGISGNCYLCGFAIRYMNLLFLICTLSCLSPSATDGQIKGKVVDSKTREPLIGVSVVFVDNPATGTVTDVNGDFVLPADDGHEVLKVMCLGYATCEVSISAVTEPLTIELDEDNFNLDEVVVTGQGAAISKRRLSSNVSTVSGDEMDRMPQGRIDQMLQNALPNVQITLSNGQPGTTSLVKSRGLSSAYSSSTPVIYVDGVRVDNMNTGAALNNPLDGNSAMSGSIGDIPMENIERIEYVTGGAATTLYGSDAANGVIQIFTKKGGEGRLNIAFEAQLGADVASSQFYHFSRTKDLLHKTGFYQKYRLSMDGGSEKYGFSLGFSMSDDTGTLIHNTNGDRKYDLRFGSHIMIAKWLEYSNSFGMTVQDFSRSRNGNEGGYTGLWFTEGSAAANFTYTGADGNTVGYNPDIDAADEYEYAQMKAFVDKAEALQNNRESVRRFQTSHSLVCTPIENLMFKGTIGLDYRMNTNKLITTNEYLIHTQQKPAGTSDAGSINNFDRKYMGVTFDLNGQYKFRHNGWLSSVTTAGFQYFSTYDHQSVYSGTNVRDGAQIMTGAGIQTADEWLSFLYNYGVFVQENIGFLDRYYIDLGLRTDYNTAFGDNVGWQAYPKVGFSYQMSDEKFMQRVVESGILSSLKIFANYGVAGSYPPAFAYQKTIDINSFLGQQAASFGQYGNDDLGPEKKHSYEAGFNAVLFGRFLNLGFTYYYALTKGALFRVPSLPSSGQEASYLKNVGEIENKGIEITAAFQIVDTRDWNVRLNTSFNTNSNKVLSSGGTVPFSIGGFSSRTVQTVVEEGKPVGFIRGSKAVLNPDGTLKEVLQLQDLGSTLPKFYGNFSLSVVYRDLSFFLSGDWQAGSYVHSFDRQFRFAKGLKDPAIPERALEGLSQAQSWLDFTNFFVEKADFLKIRNIGVSYVFKPGKVLKNITIGFNVYNPFSFTASSVDPEASLSGALSQGAVATSGINYSTYSTPRQYIGTVRIGF</sequence>
<gene>
    <name evidence="14" type="ORF">IAC23_01855</name>
</gene>
<protein>
    <submittedName>
        <fullName evidence="14">TonB-dependent receptor</fullName>
    </submittedName>
</protein>
<feature type="domain" description="TonB-dependent receptor-like beta-barrel" evidence="12">
    <location>
        <begin position="423"/>
        <end position="951"/>
    </location>
</feature>
<evidence type="ECO:0000256" key="1">
    <source>
        <dbReference type="ARBA" id="ARBA00004571"/>
    </source>
</evidence>
<dbReference type="InterPro" id="IPR036942">
    <property type="entry name" value="Beta-barrel_TonB_sf"/>
</dbReference>
<keyword evidence="2 10" id="KW-0813">Transport</keyword>
<evidence type="ECO:0000256" key="4">
    <source>
        <dbReference type="ARBA" id="ARBA00022692"/>
    </source>
</evidence>
<evidence type="ECO:0000259" key="12">
    <source>
        <dbReference type="Pfam" id="PF00593"/>
    </source>
</evidence>
<dbReference type="PANTHER" id="PTHR30069">
    <property type="entry name" value="TONB-DEPENDENT OUTER MEMBRANE RECEPTOR"/>
    <property type="match status" value="1"/>
</dbReference>
<dbReference type="Gene3D" id="2.40.170.20">
    <property type="entry name" value="TonB-dependent receptor, beta-barrel domain"/>
    <property type="match status" value="1"/>
</dbReference>
<dbReference type="GO" id="GO:0009279">
    <property type="term" value="C:cell outer membrane"/>
    <property type="evidence" value="ECO:0007669"/>
    <property type="project" value="UniProtKB-SubCell"/>
</dbReference>
<dbReference type="InterPro" id="IPR039426">
    <property type="entry name" value="TonB-dep_rcpt-like"/>
</dbReference>